<dbReference type="AlphaFoldDB" id="A0A4Q4TKM7"/>
<accession>A0A4Q4TKM7</accession>
<evidence type="ECO:0000313" key="3">
    <source>
        <dbReference type="Proteomes" id="UP000293360"/>
    </source>
</evidence>
<dbReference type="OrthoDB" id="4756725at2759"/>
<keyword evidence="3" id="KW-1185">Reference proteome</keyword>
<dbReference type="EMBL" id="QJNU01000104">
    <property type="protein sequence ID" value="RYP07148.1"/>
    <property type="molecule type" value="Genomic_DNA"/>
</dbReference>
<name>A0A4Q4TKM7_9PEZI</name>
<evidence type="ECO:0000313" key="2">
    <source>
        <dbReference type="EMBL" id="RYP07148.1"/>
    </source>
</evidence>
<gene>
    <name evidence="2" type="ORF">DL764_002695</name>
</gene>
<feature type="region of interest" description="Disordered" evidence="1">
    <location>
        <begin position="120"/>
        <end position="139"/>
    </location>
</feature>
<evidence type="ECO:0000256" key="1">
    <source>
        <dbReference type="SAM" id="MobiDB-lite"/>
    </source>
</evidence>
<sequence length="799" mass="91285">MDLPTETASIRDALVSLASDIVDKYQLDSADIVTLASEINKVRHYVNGDYNQVAHEQKLHRRHHANKDANCYHGLTGHDEACHSQVDDERDVHCGRQVSTFLDGRNDHHRQQVHHGQLVYHDSNGSSDHPNQHDQHYPYHSPLLHYYRGSLENTARQGGHEYLNTLAIAAINLDGQASGCHHQRSYYGQRAHQGGQVQRPYHDQLVPQAHQIWLNQVHHVNQEDNYQHFHGKHDQQAHRDQSGQSLINFARLVPSAASVLDGNISLPEDGHHIASNLHQKGWNAQYGNHGHYGNKDHSNRQGHQGHRKRQIGRYTDGTYPRPQDNGCLIDNNVGRYGKQQYGNQHNYQHVSSHDNHATHSAGHGLDNIFNIDEQFPFGWLVHILSDPEVEVPEFLATSEATLQRYSDEEMETILLLVEARFWFQALESHVTYFCYWDVVFSAPRHAHKTMASDDDIRAWTALYAPRHFYNFDKTAVMLSKRERLEDCGEGYAVLRNTYFPRGIDDAVEGFIRHYKKVRKVLGKLRYRCSLLMGRPGVPSDSEVVLESLSLIYRVEASLPGMVKRARQWKKTTVFDRKKHQLPGADLGLVYGKTVYVHFLQLPTPVAFVKNQGPARWEGYGDGYGPITLGPGIAWGNWICNVAQERFARQLYSKYSPLDIHPEPAGRGRTRFEMHLPHGLTKLLSHFNATYTAANNAMNRAMPRPEEDKCDANERAMALSRSTGMHYWNVRPHKKGIFDYQLLIGDNPYLRNRPIYDGAGNLRLDFMNALLHELVHGTKPSGFRHEECVLILEDGPTGDY</sequence>
<reference evidence="2 3" key="1">
    <citation type="submission" date="2018-06" db="EMBL/GenBank/DDBJ databases">
        <title>Complete Genomes of Monosporascus.</title>
        <authorList>
            <person name="Robinson A.J."/>
            <person name="Natvig D.O."/>
        </authorList>
    </citation>
    <scope>NUCLEOTIDE SEQUENCE [LARGE SCALE GENOMIC DNA]</scope>
    <source>
        <strain evidence="2 3">CBS 110550</strain>
    </source>
</reference>
<organism evidence="2 3">
    <name type="scientific">Monosporascus ibericus</name>
    <dbReference type="NCBI Taxonomy" id="155417"/>
    <lineage>
        <taxon>Eukaryota</taxon>
        <taxon>Fungi</taxon>
        <taxon>Dikarya</taxon>
        <taxon>Ascomycota</taxon>
        <taxon>Pezizomycotina</taxon>
        <taxon>Sordariomycetes</taxon>
        <taxon>Xylariomycetidae</taxon>
        <taxon>Xylariales</taxon>
        <taxon>Xylariales incertae sedis</taxon>
        <taxon>Monosporascus</taxon>
    </lineage>
</organism>
<proteinExistence type="predicted"/>
<comment type="caution">
    <text evidence="2">The sequence shown here is derived from an EMBL/GenBank/DDBJ whole genome shotgun (WGS) entry which is preliminary data.</text>
</comment>
<feature type="region of interest" description="Disordered" evidence="1">
    <location>
        <begin position="286"/>
        <end position="323"/>
    </location>
</feature>
<protein>
    <submittedName>
        <fullName evidence="2">Uncharacterized protein</fullName>
    </submittedName>
</protein>
<dbReference type="Proteomes" id="UP000293360">
    <property type="component" value="Unassembled WGS sequence"/>
</dbReference>